<evidence type="ECO:0000256" key="1">
    <source>
        <dbReference type="ARBA" id="ARBA00022574"/>
    </source>
</evidence>
<feature type="repeat" description="WD" evidence="3">
    <location>
        <begin position="698"/>
        <end position="732"/>
    </location>
</feature>
<dbReference type="InterPro" id="IPR015943">
    <property type="entry name" value="WD40/YVTN_repeat-like_dom_sf"/>
</dbReference>
<feature type="repeat" description="WD" evidence="3">
    <location>
        <begin position="985"/>
        <end position="1020"/>
    </location>
</feature>
<dbReference type="InterPro" id="IPR001680">
    <property type="entry name" value="WD40_rpt"/>
</dbReference>
<feature type="repeat" description="WD" evidence="3">
    <location>
        <begin position="1112"/>
        <end position="1153"/>
    </location>
</feature>
<evidence type="ECO:0000256" key="2">
    <source>
        <dbReference type="ARBA" id="ARBA00022737"/>
    </source>
</evidence>
<feature type="repeat" description="WD" evidence="3">
    <location>
        <begin position="903"/>
        <end position="935"/>
    </location>
</feature>
<sequence length="1171" mass="128524">MTDYSYQIGGTLKLDDPCYVKRQADSQLYKSLLAGKFCYVLNSRQMGKSSLRIRTTEKLKKEGVACADIDLQEIGANVTQAEWYGSIIDTLINRFRLEEKFDLETWWDANSPMSPVWLLSKFIGEVLLECIRQPLVIFIDEIDYVLSLSFSVDDFFGLIRYFYNKRADNAAYDRLAFALFGVATPGDLIKDTGRTPFNIGTAIELNGFEFEEALILAEGFKGKIENPEQVLKEILFWTGGQPFLTQKLCKLCLVELESKNYINVSKLVESKIIDNWEAQDEPMHLRTIRDRLLRNEKTAGRILGIYQQILTNFNSSFKNVTADSSDEQKKLRLSGLVVKKNGSLLVYNPIYAAVFNQDWINKKLDKLRPYSEAIKAWLDANYDSSWLLRGKALEEALAWKTGKSLSVDDDQFLTASQELEKREVERDLAAQKQANQILAEAKLRADEEIRAAKEQLAKLDRETKAKITKAKQQLEEARDEQAKAQQMADRARSELAKAEQTRKTALLATRLEQAGANALRQFEFRQIEALVLAMEAALELKKLVKNHLSLPEYPAISPVCSLLIILANLHEHNQLEGHQGIVTSVSYSPDGKTIASGSEDGKILLWRKNGTLLTTLSGHTGEVNSVVFSPDGKIIASGSLDHTVRLWKRDGSWLTTLMGHGGKVNSVVFSPDGKIIASGSEDGTVKLWELDGTLITTFTEHRWGISSLGFSPKGEILASGGWEGTVTLWKLDGSLRATLIGHHREISSVAFSPTGEAIASGSFDNTVKLWKLDGTLINTFTGHSGEVTCVVFSPDGQNIASGSFDSTVKLWQLDGTLINTFTGHSGWVTSLAYSPNGKIIASASEDKTIKLWKCNSTMITTLKGHSSWVESVAYSPDGKMIASGSIDSNIKLWQPNGKVIAILKGYNALVSSVVFSPDGKIIASGSDDGHVLLWNTNGNLKKTLVGHLSWVSSVSFSADGKIIASGSEDGTILLWQQDGTLITTLKGHQGSIRSLAFTPQSCFKSTLVSGSEDGTVKLWQSDGTLITTLTGHRGGVNSVVFSPNGNVIASGSYDRTVKLWKKNDGSLITTLTGHGGIVTSVAFSPDGQMIASGSVDRTVKLWKPDGTEITTLTGHSDRVTCVAFSPSGEAIASSSWDGTVILWSLNLDDLLEKGSVALKDYFMTRHSLVVG</sequence>
<dbReference type="InterPro" id="IPR020472">
    <property type="entry name" value="WD40_PAC1"/>
</dbReference>
<dbReference type="CDD" id="cd06503">
    <property type="entry name" value="ATP-synt_Fo_b"/>
    <property type="match status" value="1"/>
</dbReference>
<protein>
    <submittedName>
        <fullName evidence="5">AAA-like domain-containing protein</fullName>
    </submittedName>
</protein>
<dbReference type="SUPFAM" id="SSF50978">
    <property type="entry name" value="WD40 repeat-like"/>
    <property type="match status" value="2"/>
</dbReference>
<proteinExistence type="predicted"/>
<dbReference type="Pfam" id="PF14516">
    <property type="entry name" value="AAA_35"/>
    <property type="match status" value="1"/>
</dbReference>
<dbReference type="InterPro" id="IPR027417">
    <property type="entry name" value="P-loop_NTPase"/>
</dbReference>
<evidence type="ECO:0000256" key="3">
    <source>
        <dbReference type="PROSITE-ProRule" id="PRU00221"/>
    </source>
</evidence>
<dbReference type="Proteomes" id="UP000767446">
    <property type="component" value="Unassembled WGS sequence"/>
</dbReference>
<reference evidence="5" key="1">
    <citation type="submission" date="2021-02" db="EMBL/GenBank/DDBJ databases">
        <title>Metagenome analyses of Stigonema ocellatum DSM 106950, Chlorogloea purpurea SAG 13.99 and Gomphosphaeria aponina DSM 107014.</title>
        <authorList>
            <person name="Marter P."/>
            <person name="Huang S."/>
        </authorList>
    </citation>
    <scope>NUCLEOTIDE SEQUENCE</scope>
    <source>
        <strain evidence="5">JP213</strain>
    </source>
</reference>
<comment type="caution">
    <text evidence="5">The sequence shown here is derived from an EMBL/GenBank/DDBJ whole genome shotgun (WGS) entry which is preliminary data.</text>
</comment>
<feature type="repeat" description="WD" evidence="3">
    <location>
        <begin position="657"/>
        <end position="691"/>
    </location>
</feature>
<dbReference type="PANTHER" id="PTHR22847">
    <property type="entry name" value="WD40 REPEAT PROTEIN"/>
    <property type="match status" value="1"/>
</dbReference>
<evidence type="ECO:0000313" key="6">
    <source>
        <dbReference type="Proteomes" id="UP000767446"/>
    </source>
</evidence>
<dbReference type="PROSITE" id="PS50294">
    <property type="entry name" value="WD_REPEATS_REGION"/>
    <property type="match status" value="14"/>
</dbReference>
<dbReference type="InterPro" id="IPR019775">
    <property type="entry name" value="WD40_repeat_CS"/>
</dbReference>
<dbReference type="PANTHER" id="PTHR22847:SF637">
    <property type="entry name" value="WD REPEAT DOMAIN 5B"/>
    <property type="match status" value="1"/>
</dbReference>
<dbReference type="SMART" id="SM00320">
    <property type="entry name" value="WD40"/>
    <property type="match status" value="14"/>
</dbReference>
<feature type="repeat" description="WD" evidence="3">
    <location>
        <begin position="944"/>
        <end position="976"/>
    </location>
</feature>
<feature type="repeat" description="WD" evidence="3">
    <location>
        <begin position="780"/>
        <end position="814"/>
    </location>
</feature>
<dbReference type="InterPro" id="IPR036322">
    <property type="entry name" value="WD40_repeat_dom_sf"/>
</dbReference>
<dbReference type="Gene3D" id="3.40.50.300">
    <property type="entry name" value="P-loop containing nucleotide triphosphate hydrolases"/>
    <property type="match status" value="1"/>
</dbReference>
<accession>A0A941GV84</accession>
<dbReference type="SUPFAM" id="SSF52540">
    <property type="entry name" value="P-loop containing nucleoside triphosphate hydrolases"/>
    <property type="match status" value="1"/>
</dbReference>
<evidence type="ECO:0000313" key="5">
    <source>
        <dbReference type="EMBL" id="MBR8828045.1"/>
    </source>
</evidence>
<keyword evidence="4" id="KW-0175">Coiled coil</keyword>
<feature type="repeat" description="WD" evidence="3">
    <location>
        <begin position="739"/>
        <end position="773"/>
    </location>
</feature>
<feature type="repeat" description="WD" evidence="3">
    <location>
        <begin position="1071"/>
        <end position="1103"/>
    </location>
</feature>
<feature type="repeat" description="WD" evidence="3">
    <location>
        <begin position="821"/>
        <end position="853"/>
    </location>
</feature>
<dbReference type="Gene3D" id="2.130.10.10">
    <property type="entry name" value="YVTN repeat-like/Quinoprotein amine dehydrogenase"/>
    <property type="match status" value="5"/>
</dbReference>
<feature type="repeat" description="WD" evidence="3">
    <location>
        <begin position="616"/>
        <end position="648"/>
    </location>
</feature>
<feature type="coiled-coil region" evidence="4">
    <location>
        <begin position="421"/>
        <end position="508"/>
    </location>
</feature>
<feature type="repeat" description="WD" evidence="3">
    <location>
        <begin position="862"/>
        <end position="894"/>
    </location>
</feature>
<dbReference type="AlphaFoldDB" id="A0A941GV84"/>
<keyword evidence="2" id="KW-0677">Repeat</keyword>
<feature type="repeat" description="WD" evidence="3">
    <location>
        <begin position="1029"/>
        <end position="1070"/>
    </location>
</feature>
<organism evidence="5 6">
    <name type="scientific">Gomphosphaeria aponina SAG 52.96 = DSM 107014</name>
    <dbReference type="NCBI Taxonomy" id="1521640"/>
    <lineage>
        <taxon>Bacteria</taxon>
        <taxon>Bacillati</taxon>
        <taxon>Cyanobacteriota</taxon>
        <taxon>Cyanophyceae</taxon>
        <taxon>Oscillatoriophycideae</taxon>
        <taxon>Chroococcales</taxon>
        <taxon>Gomphosphaeriaceae</taxon>
        <taxon>Gomphosphaeria</taxon>
    </lineage>
</organism>
<dbReference type="Pfam" id="PF00400">
    <property type="entry name" value="WD40"/>
    <property type="match status" value="14"/>
</dbReference>
<feature type="repeat" description="WD" evidence="3">
    <location>
        <begin position="575"/>
        <end position="606"/>
    </location>
</feature>
<name>A0A941GV84_9CHRO</name>
<gene>
    <name evidence="5" type="ORF">DSM107014_09120</name>
</gene>
<dbReference type="CDD" id="cd00200">
    <property type="entry name" value="WD40"/>
    <property type="match status" value="2"/>
</dbReference>
<dbReference type="PRINTS" id="PR00320">
    <property type="entry name" value="GPROTEINBRPT"/>
</dbReference>
<keyword evidence="1 3" id="KW-0853">WD repeat</keyword>
<evidence type="ECO:0000256" key="4">
    <source>
        <dbReference type="SAM" id="Coils"/>
    </source>
</evidence>
<dbReference type="PROSITE" id="PS50082">
    <property type="entry name" value="WD_REPEATS_2"/>
    <property type="match status" value="14"/>
</dbReference>
<dbReference type="PROSITE" id="PS00678">
    <property type="entry name" value="WD_REPEATS_1"/>
    <property type="match status" value="1"/>
</dbReference>
<dbReference type="EMBL" id="JADQBC010000053">
    <property type="protein sequence ID" value="MBR8828045.1"/>
    <property type="molecule type" value="Genomic_DNA"/>
</dbReference>